<dbReference type="AlphaFoldDB" id="A0A9P8C6J4"/>
<dbReference type="SUPFAM" id="SSF51735">
    <property type="entry name" value="NAD(P)-binding Rossmann-fold domains"/>
    <property type="match status" value="1"/>
</dbReference>
<feature type="domain" description="NAD(P)-binding" evidence="2">
    <location>
        <begin position="13"/>
        <end position="95"/>
    </location>
</feature>
<gene>
    <name evidence="3" type="ORF">BJ875DRAFT_337332</name>
</gene>
<evidence type="ECO:0000313" key="3">
    <source>
        <dbReference type="EMBL" id="KAG9234091.1"/>
    </source>
</evidence>
<reference evidence="3" key="1">
    <citation type="journal article" date="2021" name="IMA Fungus">
        <title>Genomic characterization of three marine fungi, including Emericellopsis atlantica sp. nov. with signatures of a generalist lifestyle and marine biomass degradation.</title>
        <authorList>
            <person name="Hagestad O.C."/>
            <person name="Hou L."/>
            <person name="Andersen J.H."/>
            <person name="Hansen E.H."/>
            <person name="Altermark B."/>
            <person name="Li C."/>
            <person name="Kuhnert E."/>
            <person name="Cox R.J."/>
            <person name="Crous P.W."/>
            <person name="Spatafora J.W."/>
            <person name="Lail K."/>
            <person name="Amirebrahimi M."/>
            <person name="Lipzen A."/>
            <person name="Pangilinan J."/>
            <person name="Andreopoulos W."/>
            <person name="Hayes R.D."/>
            <person name="Ng V."/>
            <person name="Grigoriev I.V."/>
            <person name="Jackson S.A."/>
            <person name="Sutton T.D.S."/>
            <person name="Dobson A.D.W."/>
            <person name="Rama T."/>
        </authorList>
    </citation>
    <scope>NUCLEOTIDE SEQUENCE</scope>
    <source>
        <strain evidence="3">TRa018bII</strain>
    </source>
</reference>
<comment type="caution">
    <text evidence="3">The sequence shown here is derived from an EMBL/GenBank/DDBJ whole genome shotgun (WGS) entry which is preliminary data.</text>
</comment>
<protein>
    <recommendedName>
        <fullName evidence="2">NAD(P)-binding domain-containing protein</fullName>
    </recommendedName>
</protein>
<dbReference type="EMBL" id="MU251475">
    <property type="protein sequence ID" value="KAG9234091.1"/>
    <property type="molecule type" value="Genomic_DNA"/>
</dbReference>
<feature type="non-terminal residue" evidence="3">
    <location>
        <position position="150"/>
    </location>
</feature>
<sequence length="150" mass="16427">HILLLGRTVIYGLIFTQAALEAGHQLTFYVRRPSKIPTALSSNGKLTVIQGELGDAEGLNKAAGCGSDVFIISGLRFDGISLMRLLQHITDALKRIYRLLLASGTTKRIMILSTASYTAPEDIGCINWYTAVNFYIKVIRGDTYSEITGM</sequence>
<dbReference type="Proteomes" id="UP000824998">
    <property type="component" value="Unassembled WGS sequence"/>
</dbReference>
<evidence type="ECO:0000259" key="2">
    <source>
        <dbReference type="Pfam" id="PF13460"/>
    </source>
</evidence>
<dbReference type="Gene3D" id="3.40.50.720">
    <property type="entry name" value="NAD(P)-binding Rossmann-like Domain"/>
    <property type="match status" value="1"/>
</dbReference>
<dbReference type="Pfam" id="PF13460">
    <property type="entry name" value="NAD_binding_10"/>
    <property type="match status" value="1"/>
</dbReference>
<keyword evidence="1" id="KW-0732">Signal</keyword>
<organism evidence="3 4">
    <name type="scientific">Amylocarpus encephaloides</name>
    <dbReference type="NCBI Taxonomy" id="45428"/>
    <lineage>
        <taxon>Eukaryota</taxon>
        <taxon>Fungi</taxon>
        <taxon>Dikarya</taxon>
        <taxon>Ascomycota</taxon>
        <taxon>Pezizomycotina</taxon>
        <taxon>Leotiomycetes</taxon>
        <taxon>Helotiales</taxon>
        <taxon>Helotiales incertae sedis</taxon>
        <taxon>Amylocarpus</taxon>
    </lineage>
</organism>
<feature type="chain" id="PRO_5040144642" description="NAD(P)-binding domain-containing protein" evidence="1">
    <location>
        <begin position="19"/>
        <end position="150"/>
    </location>
</feature>
<dbReference type="InterPro" id="IPR016040">
    <property type="entry name" value="NAD(P)-bd_dom"/>
</dbReference>
<keyword evidence="4" id="KW-1185">Reference proteome</keyword>
<accession>A0A9P8C6J4</accession>
<evidence type="ECO:0000256" key="1">
    <source>
        <dbReference type="SAM" id="SignalP"/>
    </source>
</evidence>
<dbReference type="OrthoDB" id="10254221at2759"/>
<name>A0A9P8C6J4_9HELO</name>
<evidence type="ECO:0000313" key="4">
    <source>
        <dbReference type="Proteomes" id="UP000824998"/>
    </source>
</evidence>
<feature type="signal peptide" evidence="1">
    <location>
        <begin position="1"/>
        <end position="18"/>
    </location>
</feature>
<proteinExistence type="predicted"/>
<feature type="non-terminal residue" evidence="3">
    <location>
        <position position="1"/>
    </location>
</feature>
<dbReference type="InterPro" id="IPR036291">
    <property type="entry name" value="NAD(P)-bd_dom_sf"/>
</dbReference>